<feature type="compositionally biased region" description="Gly residues" evidence="1">
    <location>
        <begin position="199"/>
        <end position="212"/>
    </location>
</feature>
<reference evidence="2 3" key="1">
    <citation type="submission" date="2018-09" db="EMBL/GenBank/DDBJ databases">
        <title>Phylogeny of the Shewanellaceae, and recommendation for two new genera, Pseudoshewanella and Parashewanella.</title>
        <authorList>
            <person name="Wang G."/>
        </authorList>
    </citation>
    <scope>NUCLEOTIDE SEQUENCE [LARGE SCALE GENOMIC DNA]</scope>
    <source>
        <strain evidence="2 3">KCTC 22492</strain>
    </source>
</reference>
<evidence type="ECO:0000313" key="2">
    <source>
        <dbReference type="EMBL" id="RJY18563.1"/>
    </source>
</evidence>
<dbReference type="Proteomes" id="UP000273022">
    <property type="component" value="Unassembled WGS sequence"/>
</dbReference>
<keyword evidence="3" id="KW-1185">Reference proteome</keyword>
<feature type="region of interest" description="Disordered" evidence="1">
    <location>
        <begin position="191"/>
        <end position="212"/>
    </location>
</feature>
<gene>
    <name evidence="2" type="ORF">D5R81_04960</name>
</gene>
<evidence type="ECO:0000313" key="3">
    <source>
        <dbReference type="Proteomes" id="UP000273022"/>
    </source>
</evidence>
<sequence length="252" mass="26448">MPLAYRGFTNLVFAYTVVNQSTNKAVFINVMRFYESEPGLTIDKIIPRVMTTEDEMHDDYLLSRFVIRNTGQSSTYDSVVNGNNETSINSWFNNDPEVIEVTLNTTISDVMVTQSHTGLGMASIAGQISTALKSHVSSGAWAKLAGRTVLIVNFDDGRLASFFVNIYVTEPYVYLEGTAVDLNGEPISVNFSGNPSNGSGSGGTGGSGGSGLTGSGSGSWIINGSGGSSGGGSILACVSIDGGEPECTIVHT</sequence>
<evidence type="ECO:0000256" key="1">
    <source>
        <dbReference type="SAM" id="MobiDB-lite"/>
    </source>
</evidence>
<accession>A0A3A6ULL5</accession>
<dbReference type="AlphaFoldDB" id="A0A3A6ULL5"/>
<organism evidence="2 3">
    <name type="scientific">Parashewanella spongiae</name>
    <dbReference type="NCBI Taxonomy" id="342950"/>
    <lineage>
        <taxon>Bacteria</taxon>
        <taxon>Pseudomonadati</taxon>
        <taxon>Pseudomonadota</taxon>
        <taxon>Gammaproteobacteria</taxon>
        <taxon>Alteromonadales</taxon>
        <taxon>Shewanellaceae</taxon>
        <taxon>Parashewanella</taxon>
    </lineage>
</organism>
<protein>
    <submittedName>
        <fullName evidence="2">Uncharacterized protein</fullName>
    </submittedName>
</protein>
<dbReference type="EMBL" id="QYYH01000020">
    <property type="protein sequence ID" value="RJY18563.1"/>
    <property type="molecule type" value="Genomic_DNA"/>
</dbReference>
<name>A0A3A6ULL5_9GAMM</name>
<comment type="caution">
    <text evidence="2">The sequence shown here is derived from an EMBL/GenBank/DDBJ whole genome shotgun (WGS) entry which is preliminary data.</text>
</comment>
<proteinExistence type="predicted"/>